<dbReference type="STRING" id="1183438.GKIL_3220"/>
<evidence type="ECO:0000313" key="2">
    <source>
        <dbReference type="EMBL" id="AGY59466.1"/>
    </source>
</evidence>
<organism evidence="2 3">
    <name type="scientific">Gloeobacter kilaueensis (strain ATCC BAA-2537 / CCAP 1431/1 / ULC 316 / JS1)</name>
    <dbReference type="NCBI Taxonomy" id="1183438"/>
    <lineage>
        <taxon>Bacteria</taxon>
        <taxon>Bacillati</taxon>
        <taxon>Cyanobacteriota</taxon>
        <taxon>Cyanophyceae</taxon>
        <taxon>Gloeobacterales</taxon>
        <taxon>Gloeobacteraceae</taxon>
        <taxon>Gloeobacter</taxon>
    </lineage>
</organism>
<dbReference type="Proteomes" id="UP000017396">
    <property type="component" value="Chromosome"/>
</dbReference>
<dbReference type="RefSeq" id="WP_023174743.1">
    <property type="nucleotide sequence ID" value="NC_022600.1"/>
</dbReference>
<dbReference type="AlphaFoldDB" id="U5QKM3"/>
<dbReference type="InterPro" id="IPR021503">
    <property type="entry name" value="DUF3110"/>
</dbReference>
<dbReference type="EMBL" id="CP003587">
    <property type="protein sequence ID" value="AGY59466.1"/>
    <property type="molecule type" value="Genomic_DNA"/>
</dbReference>
<keyword evidence="3" id="KW-1185">Reference proteome</keyword>
<dbReference type="Pfam" id="PF11360">
    <property type="entry name" value="DUF3110"/>
    <property type="match status" value="1"/>
</dbReference>
<dbReference type="KEGG" id="glj:GKIL_3220"/>
<accession>U5QKM3</accession>
<name>U5QKM3_GLOK1</name>
<evidence type="ECO:0008006" key="4">
    <source>
        <dbReference type="Google" id="ProtNLM"/>
    </source>
</evidence>
<dbReference type="HOGENOM" id="CLU_131947_0_0_3"/>
<evidence type="ECO:0000313" key="3">
    <source>
        <dbReference type="Proteomes" id="UP000017396"/>
    </source>
</evidence>
<feature type="region of interest" description="Disordered" evidence="1">
    <location>
        <begin position="89"/>
        <end position="108"/>
    </location>
</feature>
<protein>
    <recommendedName>
        <fullName evidence="4">DUF3110 domain-containing protein</fullName>
    </recommendedName>
</protein>
<gene>
    <name evidence="2" type="ORF">GKIL_3220</name>
</gene>
<dbReference type="eggNOG" id="COG0457">
    <property type="taxonomic scope" value="Bacteria"/>
</dbReference>
<evidence type="ECO:0000256" key="1">
    <source>
        <dbReference type="SAM" id="MobiDB-lite"/>
    </source>
</evidence>
<sequence length="123" mass="14008">MQLWVLIFNAGSENEGIYTLSVQDKNIVVAFESEDDALCYANLLEAQDFMVPQVERIESEEIKQFCEDSDLGLIVVEAGKLMLPPEQSKEAFDWQPGQKSEERAGGELDRMRSMLERLYSKPT</sequence>
<feature type="compositionally biased region" description="Basic and acidic residues" evidence="1">
    <location>
        <begin position="99"/>
        <end position="108"/>
    </location>
</feature>
<proteinExistence type="predicted"/>
<dbReference type="OrthoDB" id="461609at2"/>
<reference evidence="2 3" key="1">
    <citation type="journal article" date="2013" name="PLoS ONE">
        <title>Cultivation and Complete Genome Sequencing of Gloeobacter kilaueensis sp. nov., from a Lava Cave in Kilauea Caldera, Hawai'i.</title>
        <authorList>
            <person name="Saw J.H."/>
            <person name="Schatz M."/>
            <person name="Brown M.V."/>
            <person name="Kunkel D.D."/>
            <person name="Foster J.S."/>
            <person name="Shick H."/>
            <person name="Christensen S."/>
            <person name="Hou S."/>
            <person name="Wan X."/>
            <person name="Donachie S.P."/>
        </authorList>
    </citation>
    <scope>NUCLEOTIDE SEQUENCE [LARGE SCALE GENOMIC DNA]</scope>
    <source>
        <strain evidence="3">JS</strain>
    </source>
</reference>